<evidence type="ECO:0000256" key="1">
    <source>
        <dbReference type="ARBA" id="ARBA00008144"/>
    </source>
</evidence>
<evidence type="ECO:0000256" key="4">
    <source>
        <dbReference type="ARBA" id="ARBA00022927"/>
    </source>
</evidence>
<protein>
    <recommendedName>
        <fullName evidence="2">Protein MON2 homolog</fullName>
    </recommendedName>
</protein>
<dbReference type="eggNOG" id="KOG1848">
    <property type="taxonomic scope" value="Eukaryota"/>
</dbReference>
<sequence length="1495" mass="163365">MSIPGSPTESTSSNSSVLLLDGERGRQLVEALKSDLNLMATEARKKATPLRLAVERALVRLSTVGSLPPTSILPEMLRAKDLMQSFLLGLEETKNPRVVQLSMACIHRMIDTDAIDHESKLVVLERLQQLASTGQEEIKILQCVLSLVTTSPDIRGDDLAQAVALCFRLHFVKDVMTAAIAAASLRQLVAAVFERVAAEDRNASEAVDSPRRHAPAAGDAYLLFQDLCLLTNGESPHWLQGLTEMTRTLGLELIETALLANPDVILRHVEFGHLLKERVCALVIKLFSPSIQQGAGARMPVLLFPVAVRLMHVLLALIQHYHSLIGTECEIFLTMLLKFLDADKLLWQRSMALEVLLELFKKPEFLLLLTTMVMHKSAVPGQLFERLYQLGAKTIATGDDKLALLSAHQGKVVVINLLDKNDSPQISPSYLLSVIFAIVQDAVKCISSLVQMDQADPHTDTVIEEESPETEGERRDVAPLLEMAGRNIISLLDVLLAFATVETATDGLLRSLQSLLRVTAQLKLVTLRQQVVNSLCRHCLPDQFSFAAELPSGGWNVTRKHLQVVYVLFNSALCLGAYLDDSWTAVIGAMQQLVAVLDLPHPETTQLSSAPGARILSNSQGERNSGVRRHHRRTSSSGSTSGSNFMTMTASAASELPGLAAMLAQVFAMSHNLSKSALYFLISALCKQSERTIDLLMSSQNVPTLSRNDAQLFPVRQLQSLGLANLNRIMEFWPTVTAHLIEVAFCEDAKVKLEGVEALTTLVHEALVIPRDPPVEASPGLQQAILSPLRNLSKVQNVQVARRQLECVKKVLDSCGQSLSHAWPVVIGIINDVMATTNANSDATTPVAVNVALTAVELLWNVADYLHQNRVSMQERLDTLPINTAQLNTVDEDGLPTHVSLSRLWVILFQQLARLCLDSRADVRRSACQTFFLTINTHAAILELDAFQEVIVEILQPLLQDIQAAAARDIGADTSTDYGSAAKQWAETKCLTMAGLGQLMVGFVQRLLEIEAFNQLWDLALELLAVWINDLLKEVAKASADALLVMFGCHVALGHGTSPMEGPVRRGFQTWVKVVLDASRRQPPHREKTLIPLAGCVEPLMLHLQASLTDEQAAALLNALRHLMDCHHADVMSIVRLSDLQAATLTGVQQLLPSSSHPHVDHKHQLMAVQELRRYITYAIAPPFQVNNKSIFLGLSAACCKAVAEYMATFGQEQFVVTAQLQLDLLTTLTPILANRFFADEDCKLWQAAHTCAIATIDHGLRGLATWNTILGQTDLDQTWTALLDCIEVSFFPERSADTRLLATGTFAQIDSTVVPLDLDMVTLIQDALLPNTRSHSKRGSSAAGTDVVVPPHALSRTKDILTRATKNIGNARRPLSEAAVKALIAADSRSAVPAEGVSSDAETDQAGHESTGTVANLTDGCLASLKQYGQEPGDSRLKHDLLVLLSSLPAMITPQHRPQAKRLYQPLLHLLCTSDDVALRDAAANALRSYEALL</sequence>
<dbReference type="InterPro" id="IPR032691">
    <property type="entry name" value="Mon2/Sec7/BIG1-like_HUS"/>
</dbReference>
<feature type="region of interest" description="Disordered" evidence="5">
    <location>
        <begin position="606"/>
        <end position="645"/>
    </location>
</feature>
<organism evidence="10 11">
    <name type="scientific">Monosiga brevicollis</name>
    <name type="common">Choanoflagellate</name>
    <dbReference type="NCBI Taxonomy" id="81824"/>
    <lineage>
        <taxon>Eukaryota</taxon>
        <taxon>Choanoflagellata</taxon>
        <taxon>Craspedida</taxon>
        <taxon>Salpingoecidae</taxon>
        <taxon>Monosiga</taxon>
    </lineage>
</organism>
<dbReference type="GO" id="GO:0015031">
    <property type="term" value="P:protein transport"/>
    <property type="evidence" value="ECO:0007669"/>
    <property type="project" value="UniProtKB-KW"/>
</dbReference>
<accession>A9UZF0</accession>
<reference evidence="10 11" key="1">
    <citation type="journal article" date="2008" name="Nature">
        <title>The genome of the choanoflagellate Monosiga brevicollis and the origin of metazoans.</title>
        <authorList>
            <consortium name="JGI Sequencing"/>
            <person name="King N."/>
            <person name="Westbrook M.J."/>
            <person name="Young S.L."/>
            <person name="Kuo A."/>
            <person name="Abedin M."/>
            <person name="Chapman J."/>
            <person name="Fairclough S."/>
            <person name="Hellsten U."/>
            <person name="Isogai Y."/>
            <person name="Letunic I."/>
            <person name="Marr M."/>
            <person name="Pincus D."/>
            <person name="Putnam N."/>
            <person name="Rokas A."/>
            <person name="Wright K.J."/>
            <person name="Zuzow R."/>
            <person name="Dirks W."/>
            <person name="Good M."/>
            <person name="Goodstein D."/>
            <person name="Lemons D."/>
            <person name="Li W."/>
            <person name="Lyons J.B."/>
            <person name="Morris A."/>
            <person name="Nichols S."/>
            <person name="Richter D.J."/>
            <person name="Salamov A."/>
            <person name="Bork P."/>
            <person name="Lim W.A."/>
            <person name="Manning G."/>
            <person name="Miller W.T."/>
            <person name="McGinnis W."/>
            <person name="Shapiro H."/>
            <person name="Tjian R."/>
            <person name="Grigoriev I.V."/>
            <person name="Rokhsar D."/>
        </authorList>
    </citation>
    <scope>NUCLEOTIDE SEQUENCE [LARGE SCALE GENOMIC DNA]</scope>
    <source>
        <strain evidence="11">MX1 / ATCC 50154</strain>
    </source>
</reference>
<dbReference type="FunCoup" id="A9UZF0">
    <property type="interactions" value="962"/>
</dbReference>
<dbReference type="PANTHER" id="PTHR10663">
    <property type="entry name" value="GUANYL-NUCLEOTIDE EXCHANGE FACTOR"/>
    <property type="match status" value="1"/>
</dbReference>
<evidence type="ECO:0000259" key="8">
    <source>
        <dbReference type="Pfam" id="PF16206"/>
    </source>
</evidence>
<evidence type="ECO:0000259" key="6">
    <source>
        <dbReference type="Pfam" id="PF09324"/>
    </source>
</evidence>
<dbReference type="EMBL" id="CH991551">
    <property type="protein sequence ID" value="EDQ89355.1"/>
    <property type="molecule type" value="Genomic_DNA"/>
</dbReference>
<feature type="domain" description="Mon2/Sec7/BIG1-like HDS" evidence="6">
    <location>
        <begin position="781"/>
        <end position="839"/>
    </location>
</feature>
<evidence type="ECO:0000259" key="9">
    <source>
        <dbReference type="Pfam" id="PF16213"/>
    </source>
</evidence>
<feature type="domain" description="Mon2 C-terminal" evidence="8">
    <location>
        <begin position="847"/>
        <end position="1025"/>
    </location>
</feature>
<comment type="similarity">
    <text evidence="1">Belongs to the MON2 family.</text>
</comment>
<dbReference type="InParanoid" id="A9UZF0"/>
<dbReference type="InterPro" id="IPR032629">
    <property type="entry name" value="DCB_dom"/>
</dbReference>
<keyword evidence="11" id="KW-1185">Reference proteome</keyword>
<dbReference type="Pfam" id="PF12783">
    <property type="entry name" value="Sec7-like_HUS"/>
    <property type="match status" value="1"/>
</dbReference>
<dbReference type="RefSeq" id="XP_001745931.1">
    <property type="nucleotide sequence ID" value="XM_001745879.1"/>
</dbReference>
<keyword evidence="4" id="KW-0653">Protein transport</keyword>
<feature type="domain" description="Mon2/Sec7/BIG1-like HUS" evidence="7">
    <location>
        <begin position="217"/>
        <end position="367"/>
    </location>
</feature>
<dbReference type="InterPro" id="IPR015403">
    <property type="entry name" value="Mon2/Sec7/BIG1-like_HDS"/>
</dbReference>
<keyword evidence="3" id="KW-0813">Transport</keyword>
<evidence type="ECO:0000256" key="2">
    <source>
        <dbReference type="ARBA" id="ARBA00017134"/>
    </source>
</evidence>
<dbReference type="SUPFAM" id="SSF48371">
    <property type="entry name" value="ARM repeat"/>
    <property type="match status" value="1"/>
</dbReference>
<dbReference type="GO" id="GO:0005085">
    <property type="term" value="F:guanyl-nucleotide exchange factor activity"/>
    <property type="evidence" value="ECO:0000318"/>
    <property type="project" value="GO_Central"/>
</dbReference>
<dbReference type="Pfam" id="PF09324">
    <property type="entry name" value="Sec7-like_HDS"/>
    <property type="match status" value="1"/>
</dbReference>
<dbReference type="InterPro" id="IPR032817">
    <property type="entry name" value="Mon2_C"/>
</dbReference>
<dbReference type="Pfam" id="PF16213">
    <property type="entry name" value="DCB"/>
    <property type="match status" value="1"/>
</dbReference>
<proteinExistence type="inferred from homology"/>
<dbReference type="KEGG" id="mbr:MONBRDRAFT_32420"/>
<dbReference type="GeneID" id="5891244"/>
<dbReference type="Proteomes" id="UP000001357">
    <property type="component" value="Unassembled WGS sequence"/>
</dbReference>
<evidence type="ECO:0000313" key="11">
    <source>
        <dbReference type="Proteomes" id="UP000001357"/>
    </source>
</evidence>
<name>A9UZF0_MONBE</name>
<evidence type="ECO:0000313" key="10">
    <source>
        <dbReference type="EMBL" id="EDQ89355.1"/>
    </source>
</evidence>
<evidence type="ECO:0000259" key="7">
    <source>
        <dbReference type="Pfam" id="PF12783"/>
    </source>
</evidence>
<dbReference type="OMA" id="AWRLCLN"/>
<evidence type="ECO:0000256" key="5">
    <source>
        <dbReference type="SAM" id="MobiDB-lite"/>
    </source>
</evidence>
<dbReference type="Pfam" id="PF16206">
    <property type="entry name" value="Mon2_C"/>
    <property type="match status" value="1"/>
</dbReference>
<gene>
    <name evidence="10" type="ORF">MONBRDRAFT_32420</name>
</gene>
<dbReference type="PANTHER" id="PTHR10663:SF333">
    <property type="entry name" value="PROTEIN MON2 HOMOLOG"/>
    <property type="match status" value="1"/>
</dbReference>
<dbReference type="STRING" id="81824.A9UZF0"/>
<feature type="domain" description="Mon2/Sec7/BIG1-like dimerisation and cyclophilin-binding" evidence="9">
    <location>
        <begin position="24"/>
        <end position="200"/>
    </location>
</feature>
<evidence type="ECO:0000256" key="3">
    <source>
        <dbReference type="ARBA" id="ARBA00022448"/>
    </source>
</evidence>
<dbReference type="InterPro" id="IPR016024">
    <property type="entry name" value="ARM-type_fold"/>
</dbReference>